<dbReference type="GO" id="GO:0005576">
    <property type="term" value="C:extracellular region"/>
    <property type="evidence" value="ECO:0007669"/>
    <property type="project" value="UniProtKB-SubCell"/>
</dbReference>
<evidence type="ECO:0000256" key="1">
    <source>
        <dbReference type="ARBA" id="ARBA00004613"/>
    </source>
</evidence>
<evidence type="ECO:0000313" key="6">
    <source>
        <dbReference type="Proteomes" id="UP000472272"/>
    </source>
</evidence>
<organism evidence="5 6">
    <name type="scientific">Podarcis muralis</name>
    <name type="common">Wall lizard</name>
    <name type="synonym">Lacerta muralis</name>
    <dbReference type="NCBI Taxonomy" id="64176"/>
    <lineage>
        <taxon>Eukaryota</taxon>
        <taxon>Metazoa</taxon>
        <taxon>Chordata</taxon>
        <taxon>Craniata</taxon>
        <taxon>Vertebrata</taxon>
        <taxon>Euteleostomi</taxon>
        <taxon>Lepidosauria</taxon>
        <taxon>Squamata</taxon>
        <taxon>Bifurcata</taxon>
        <taxon>Unidentata</taxon>
        <taxon>Episquamata</taxon>
        <taxon>Laterata</taxon>
        <taxon>Lacertibaenia</taxon>
        <taxon>Lacertidae</taxon>
        <taxon>Podarcis</taxon>
    </lineage>
</organism>
<dbReference type="AlphaFoldDB" id="A0A670K4D0"/>
<name>A0A670K4D0_PODMU</name>
<dbReference type="InterPro" id="IPR029034">
    <property type="entry name" value="Cystine-knot_cytokine"/>
</dbReference>
<evidence type="ECO:0000256" key="2">
    <source>
        <dbReference type="ARBA" id="ARBA00007236"/>
    </source>
</evidence>
<keyword evidence="3" id="KW-0964">Secreted</keyword>
<protein>
    <recommendedName>
        <fullName evidence="7">Interleukin 17C</fullName>
    </recommendedName>
</protein>
<dbReference type="Pfam" id="PF06083">
    <property type="entry name" value="IL17"/>
    <property type="match status" value="1"/>
</dbReference>
<evidence type="ECO:0000256" key="4">
    <source>
        <dbReference type="ARBA" id="ARBA00022729"/>
    </source>
</evidence>
<dbReference type="GO" id="GO:0005125">
    <property type="term" value="F:cytokine activity"/>
    <property type="evidence" value="ECO:0007669"/>
    <property type="project" value="InterPro"/>
</dbReference>
<dbReference type="Ensembl" id="ENSPMRT00000033576.1">
    <property type="protein sequence ID" value="ENSPMRP00000031651.1"/>
    <property type="gene ID" value="ENSPMRG00000020508.1"/>
</dbReference>
<dbReference type="SUPFAM" id="SSF57501">
    <property type="entry name" value="Cystine-knot cytokines"/>
    <property type="match status" value="1"/>
</dbReference>
<dbReference type="Gene3D" id="2.10.90.10">
    <property type="entry name" value="Cystine-knot cytokines"/>
    <property type="match status" value="1"/>
</dbReference>
<evidence type="ECO:0008006" key="7">
    <source>
        <dbReference type="Google" id="ProtNLM"/>
    </source>
</evidence>
<sequence>MCFLLSTFVASQAFQCMSSSNCCEETTLNEVVKKLTAHSSQSTSPPSLPVPPASQCLPPSDHHPVIMAQRQTCPFSSSPREDIQESRYPRLLWKAQCICQNSCVSLRHPVENATQKSFVHKEGNGVSVQIFADTTVYYRRPCANVNKSFYLERQKYPLPVACTCVAVP</sequence>
<evidence type="ECO:0000313" key="5">
    <source>
        <dbReference type="Ensembl" id="ENSPMRP00000031651.1"/>
    </source>
</evidence>
<comment type="subcellular location">
    <subcellularLocation>
        <location evidence="1">Secreted</location>
    </subcellularLocation>
</comment>
<reference evidence="5" key="3">
    <citation type="submission" date="2025-09" db="UniProtKB">
        <authorList>
            <consortium name="Ensembl"/>
        </authorList>
    </citation>
    <scope>IDENTIFICATION</scope>
</reference>
<reference evidence="5 6" key="1">
    <citation type="journal article" date="2019" name="Proc. Natl. Acad. Sci. U.S.A.">
        <title>Regulatory changes in pterin and carotenoid genes underlie balanced color polymorphisms in the wall lizard.</title>
        <authorList>
            <person name="Andrade P."/>
            <person name="Pinho C."/>
            <person name="Perez I de Lanuza G."/>
            <person name="Afonso S."/>
            <person name="Brejcha J."/>
            <person name="Rubin C.J."/>
            <person name="Wallerman O."/>
            <person name="Pereira P."/>
            <person name="Sabatino S.J."/>
            <person name="Bellati A."/>
            <person name="Pellitteri-Rosa D."/>
            <person name="Bosakova Z."/>
            <person name="Bunikis I."/>
            <person name="Carretero M.A."/>
            <person name="Feiner N."/>
            <person name="Marsik P."/>
            <person name="Pauperio F."/>
            <person name="Salvi D."/>
            <person name="Soler L."/>
            <person name="While G.M."/>
            <person name="Uller T."/>
            <person name="Font E."/>
            <person name="Andersson L."/>
            <person name="Carneiro M."/>
        </authorList>
    </citation>
    <scope>NUCLEOTIDE SEQUENCE</scope>
</reference>
<dbReference type="Proteomes" id="UP000472272">
    <property type="component" value="Chromosome 13"/>
</dbReference>
<dbReference type="OMA" id="ATRYPQN"/>
<accession>A0A670K4D0</accession>
<reference evidence="5" key="2">
    <citation type="submission" date="2025-08" db="UniProtKB">
        <authorList>
            <consortium name="Ensembl"/>
        </authorList>
    </citation>
    <scope>IDENTIFICATION</scope>
</reference>
<keyword evidence="6" id="KW-1185">Reference proteome</keyword>
<comment type="similarity">
    <text evidence="2">Belongs to the IL-17 family.</text>
</comment>
<proteinExistence type="inferred from homology"/>
<dbReference type="GeneTree" id="ENSGT00990000210791"/>
<dbReference type="InterPro" id="IPR010345">
    <property type="entry name" value="IL-17_fam"/>
</dbReference>
<keyword evidence="4" id="KW-0732">Signal</keyword>
<evidence type="ECO:0000256" key="3">
    <source>
        <dbReference type="ARBA" id="ARBA00022525"/>
    </source>
</evidence>